<name>A0ABT3IXW9_9RHOB</name>
<proteinExistence type="predicted"/>
<dbReference type="EMBL" id="JAPDOG010000001">
    <property type="protein sequence ID" value="MCW3780271.1"/>
    <property type="molecule type" value="Genomic_DNA"/>
</dbReference>
<reference evidence="1 2" key="1">
    <citation type="submission" date="2022-10" db="EMBL/GenBank/DDBJ databases">
        <title>Defluviimonas sp. CAU 1641 isolated from mud.</title>
        <authorList>
            <person name="Kim W."/>
        </authorList>
    </citation>
    <scope>NUCLEOTIDE SEQUENCE [LARGE SCALE GENOMIC DNA]</scope>
    <source>
        <strain evidence="1 2">CAU 1641</strain>
    </source>
</reference>
<dbReference type="Proteomes" id="UP001207582">
    <property type="component" value="Unassembled WGS sequence"/>
</dbReference>
<keyword evidence="2" id="KW-1185">Reference proteome</keyword>
<sequence>MSKEIEASVEDELTPKEVKMVNNLRKAAGMLQEAGFTPRQIASAFCSIGAEIAREQNGRAMAVEWLRYVADEIERPLLVEQRPN</sequence>
<protein>
    <submittedName>
        <fullName evidence="1">Uncharacterized protein</fullName>
    </submittedName>
</protein>
<gene>
    <name evidence="1" type="ORF">OM960_01550</name>
</gene>
<comment type="caution">
    <text evidence="1">The sequence shown here is derived from an EMBL/GenBank/DDBJ whole genome shotgun (WGS) entry which is preliminary data.</text>
</comment>
<evidence type="ECO:0000313" key="1">
    <source>
        <dbReference type="EMBL" id="MCW3780271.1"/>
    </source>
</evidence>
<evidence type="ECO:0000313" key="2">
    <source>
        <dbReference type="Proteomes" id="UP001207582"/>
    </source>
</evidence>
<accession>A0ABT3IXW9</accession>
<organism evidence="1 2">
    <name type="scientific">Defluviimonas salinarum</name>
    <dbReference type="NCBI Taxonomy" id="2992147"/>
    <lineage>
        <taxon>Bacteria</taxon>
        <taxon>Pseudomonadati</taxon>
        <taxon>Pseudomonadota</taxon>
        <taxon>Alphaproteobacteria</taxon>
        <taxon>Rhodobacterales</taxon>
        <taxon>Paracoccaceae</taxon>
        <taxon>Albidovulum</taxon>
    </lineage>
</organism>
<dbReference type="RefSeq" id="WP_264770846.1">
    <property type="nucleotide sequence ID" value="NZ_JAPDOG010000001.1"/>
</dbReference>